<proteinExistence type="predicted"/>
<feature type="compositionally biased region" description="Polar residues" evidence="1">
    <location>
        <begin position="171"/>
        <end position="184"/>
    </location>
</feature>
<evidence type="ECO:0000313" key="4">
    <source>
        <dbReference type="Proteomes" id="UP000037904"/>
    </source>
</evidence>
<evidence type="ECO:0000256" key="1">
    <source>
        <dbReference type="SAM" id="MobiDB-lite"/>
    </source>
</evidence>
<dbReference type="AlphaFoldDB" id="A0A0M9EQ91"/>
<accession>A0A0M9EQ91</accession>
<feature type="region of interest" description="Disordered" evidence="1">
    <location>
        <begin position="171"/>
        <end position="204"/>
    </location>
</feature>
<dbReference type="EMBL" id="JXCE01000377">
    <property type="protein sequence ID" value="KPA37659.1"/>
    <property type="molecule type" value="Genomic_DNA"/>
</dbReference>
<name>A0A0M9EQ91_FUSLA</name>
<feature type="compositionally biased region" description="Basic and acidic residues" evidence="1">
    <location>
        <begin position="188"/>
        <end position="204"/>
    </location>
</feature>
<organism evidence="3 4">
    <name type="scientific">Fusarium langsethiae</name>
    <dbReference type="NCBI Taxonomy" id="179993"/>
    <lineage>
        <taxon>Eukaryota</taxon>
        <taxon>Fungi</taxon>
        <taxon>Dikarya</taxon>
        <taxon>Ascomycota</taxon>
        <taxon>Pezizomycotina</taxon>
        <taxon>Sordariomycetes</taxon>
        <taxon>Hypocreomycetidae</taxon>
        <taxon>Hypocreales</taxon>
        <taxon>Nectriaceae</taxon>
        <taxon>Fusarium</taxon>
    </lineage>
</organism>
<protein>
    <submittedName>
        <fullName evidence="3">Uncharacterized protein</fullName>
    </submittedName>
</protein>
<sequence length="204" mass="23324">MNIHIKVSPPSYQSSWYNDSARYEYLQSDVFWTLAVLILANCWWSAKQVDFFDSTADEQAKISPRPSGFWLKHRITSRLRQYLVFLLCSLVLPLHLLHGSWVLKSAWRISFGLINRTYPSIKPRMLGFLLYSPLTAVILLGWAVVLGFGVIILGTQYLLVCNLWKMTPYDPSSTTSSMKIENSTGGDGDWHEVKGDENDSKKDK</sequence>
<comment type="caution">
    <text evidence="3">The sequence shown here is derived from an EMBL/GenBank/DDBJ whole genome shotgun (WGS) entry which is preliminary data.</text>
</comment>
<evidence type="ECO:0000256" key="2">
    <source>
        <dbReference type="SAM" id="Phobius"/>
    </source>
</evidence>
<evidence type="ECO:0000313" key="3">
    <source>
        <dbReference type="EMBL" id="KPA37659.1"/>
    </source>
</evidence>
<feature type="transmembrane region" description="Helical" evidence="2">
    <location>
        <begin position="134"/>
        <end position="159"/>
    </location>
</feature>
<gene>
    <name evidence="3" type="ORF">FLAG1_09529</name>
</gene>
<keyword evidence="2" id="KW-0812">Transmembrane</keyword>
<dbReference type="OrthoDB" id="5081612at2759"/>
<feature type="transmembrane region" description="Helical" evidence="2">
    <location>
        <begin position="82"/>
        <end position="103"/>
    </location>
</feature>
<keyword evidence="2" id="KW-1133">Transmembrane helix</keyword>
<reference evidence="3 4" key="1">
    <citation type="submission" date="2015-04" db="EMBL/GenBank/DDBJ databases">
        <title>The draft genome sequence of Fusarium langsethiae, a T-2/HT-2 mycotoxin producer.</title>
        <authorList>
            <person name="Lysoe E."/>
            <person name="Divon H.H."/>
            <person name="Terzi V."/>
            <person name="Orru L."/>
            <person name="Lamontanara A."/>
            <person name="Kolseth A.-K."/>
            <person name="Frandsen R.J."/>
            <person name="Nielsen K."/>
            <person name="Thrane U."/>
        </authorList>
    </citation>
    <scope>NUCLEOTIDE SEQUENCE [LARGE SCALE GENOMIC DNA]</scope>
    <source>
        <strain evidence="3 4">Fl201059</strain>
    </source>
</reference>
<keyword evidence="4" id="KW-1185">Reference proteome</keyword>
<dbReference type="Proteomes" id="UP000037904">
    <property type="component" value="Unassembled WGS sequence"/>
</dbReference>
<keyword evidence="2" id="KW-0472">Membrane</keyword>